<proteinExistence type="predicted"/>
<dbReference type="InterPro" id="IPR002938">
    <property type="entry name" value="FAD-bd"/>
</dbReference>
<comment type="cofactor">
    <cofactor evidence="1">
        <name>FAD</name>
        <dbReference type="ChEBI" id="CHEBI:57692"/>
    </cofactor>
</comment>
<evidence type="ECO:0000256" key="1">
    <source>
        <dbReference type="ARBA" id="ARBA00001974"/>
    </source>
</evidence>
<protein>
    <submittedName>
        <fullName evidence="6">Bifunctional hydroxylase/dehydrase</fullName>
    </submittedName>
</protein>
<dbReference type="PANTHER" id="PTHR43004:SF19">
    <property type="entry name" value="BINDING MONOOXYGENASE, PUTATIVE (JCVI)-RELATED"/>
    <property type="match status" value="1"/>
</dbReference>
<evidence type="ECO:0000313" key="7">
    <source>
        <dbReference type="Proteomes" id="UP000295560"/>
    </source>
</evidence>
<keyword evidence="3" id="KW-0274">FAD</keyword>
<dbReference type="Gene3D" id="3.40.30.120">
    <property type="match status" value="1"/>
</dbReference>
<dbReference type="OrthoDB" id="4141215at2"/>
<evidence type="ECO:0000313" key="6">
    <source>
        <dbReference type="EMBL" id="TCK22082.1"/>
    </source>
</evidence>
<dbReference type="GO" id="GO:0071949">
    <property type="term" value="F:FAD binding"/>
    <property type="evidence" value="ECO:0007669"/>
    <property type="project" value="InterPro"/>
</dbReference>
<comment type="caution">
    <text evidence="6">The sequence shown here is derived from an EMBL/GenBank/DDBJ whole genome shotgun (WGS) entry which is preliminary data.</text>
</comment>
<feature type="compositionally biased region" description="Low complexity" evidence="4">
    <location>
        <begin position="487"/>
        <end position="497"/>
    </location>
</feature>
<dbReference type="PANTHER" id="PTHR43004">
    <property type="entry name" value="TRK SYSTEM POTASSIUM UPTAKE PROTEIN"/>
    <property type="match status" value="1"/>
</dbReference>
<feature type="domain" description="FAD-binding" evidence="5">
    <location>
        <begin position="14"/>
        <end position="344"/>
    </location>
</feature>
<evidence type="ECO:0000259" key="5">
    <source>
        <dbReference type="Pfam" id="PF01494"/>
    </source>
</evidence>
<keyword evidence="7" id="KW-1185">Reference proteome</keyword>
<reference evidence="6 7" key="1">
    <citation type="submission" date="2019-03" db="EMBL/GenBank/DDBJ databases">
        <title>Sequencing the genomes of 1000 actinobacteria strains.</title>
        <authorList>
            <person name="Klenk H.-P."/>
        </authorList>
    </citation>
    <scope>NUCLEOTIDE SEQUENCE [LARGE SCALE GENOMIC DNA]</scope>
    <source>
        <strain evidence="6 7">DSM 44969</strain>
    </source>
</reference>
<dbReference type="Gene3D" id="3.50.50.60">
    <property type="entry name" value="FAD/NAD(P)-binding domain"/>
    <property type="match status" value="1"/>
</dbReference>
<dbReference type="InterPro" id="IPR036188">
    <property type="entry name" value="FAD/NAD-bd_sf"/>
</dbReference>
<evidence type="ECO:0000256" key="2">
    <source>
        <dbReference type="ARBA" id="ARBA00022630"/>
    </source>
</evidence>
<evidence type="ECO:0000256" key="4">
    <source>
        <dbReference type="SAM" id="MobiDB-lite"/>
    </source>
</evidence>
<gene>
    <name evidence="6" type="ORF">EV378_6080</name>
</gene>
<dbReference type="AlphaFoldDB" id="A0A4R1HX16"/>
<dbReference type="Proteomes" id="UP000295560">
    <property type="component" value="Unassembled WGS sequence"/>
</dbReference>
<dbReference type="Gene3D" id="3.30.70.2450">
    <property type="match status" value="1"/>
</dbReference>
<keyword evidence="2" id="KW-0285">Flavoprotein</keyword>
<feature type="compositionally biased region" description="Basic and acidic residues" evidence="4">
    <location>
        <begin position="500"/>
        <end position="512"/>
    </location>
</feature>
<dbReference type="EMBL" id="SMFZ01000002">
    <property type="protein sequence ID" value="TCK22082.1"/>
    <property type="molecule type" value="Genomic_DNA"/>
</dbReference>
<name>A0A4R1HX16_PSEEN</name>
<dbReference type="PRINTS" id="PR00420">
    <property type="entry name" value="RNGMNOXGNASE"/>
</dbReference>
<dbReference type="RefSeq" id="WP_132430749.1">
    <property type="nucleotide sequence ID" value="NZ_SMFZ01000002.1"/>
</dbReference>
<dbReference type="Pfam" id="PF21274">
    <property type="entry name" value="Rng_hyd_C"/>
    <property type="match status" value="1"/>
</dbReference>
<dbReference type="SUPFAM" id="SSF51905">
    <property type="entry name" value="FAD/NAD(P)-binding domain"/>
    <property type="match status" value="1"/>
</dbReference>
<accession>A0A4R1HX16</accession>
<feature type="region of interest" description="Disordered" evidence="4">
    <location>
        <begin position="486"/>
        <end position="530"/>
    </location>
</feature>
<sequence length="530" mass="56279">MTTTPPPHVGRVDASVLVVGAGPVGLMLAGELRLGGVDVVVVERRDRPSEESRGLGFTARAAEILDQRGLLHRCGDVEVSRQGHFGGIPLDFGLLDGAHFGARGVPQHRVEAVLERWAAELGATILRGTELTGLEYLPDRVVADVTGPSGPFALTARYLVGCDGGRSTVRGLAGFAFPGTDATREMYLADVVGAGIRPRFIGERVPGGMVMSAPLEPGVDRIIVCPREAPHRTRDRAPSFDEVADAWESLTGESLHGAETRWVSVFTDATRQVDGYRRGRVLLAGDAAHVHLPAGGQGLSLGVQDAVNLGWKLAATVRGDAPPDLLDTYDTERRPVGARVLRNTLAQGHLYLSGSEVEPLRAVTAELLALPEVARVLIGMVSGFDVRYDVGPGDHPWLGARLRPLRFGGSPAAERLHAGHGVLFDPTGVLVRSTSPWAGRVDPVVGAPGQDWPSRTAVLVRPDGYVAWAGDSAAGLPTALRRWFGAPDPSTPDTTTPQEELTHVQHADRRPDGPGGARVGGQAVHRVRQD</sequence>
<dbReference type="InterPro" id="IPR050641">
    <property type="entry name" value="RIFMO-like"/>
</dbReference>
<organism evidence="6 7">
    <name type="scientific">Pseudonocardia endophytica</name>
    <dbReference type="NCBI Taxonomy" id="401976"/>
    <lineage>
        <taxon>Bacteria</taxon>
        <taxon>Bacillati</taxon>
        <taxon>Actinomycetota</taxon>
        <taxon>Actinomycetes</taxon>
        <taxon>Pseudonocardiales</taxon>
        <taxon>Pseudonocardiaceae</taxon>
        <taxon>Pseudonocardia</taxon>
    </lineage>
</organism>
<evidence type="ECO:0000256" key="3">
    <source>
        <dbReference type="ARBA" id="ARBA00022827"/>
    </source>
</evidence>
<dbReference type="Pfam" id="PF01494">
    <property type="entry name" value="FAD_binding_3"/>
    <property type="match status" value="1"/>
</dbReference>
<dbReference type="GO" id="GO:0016709">
    <property type="term" value="F:oxidoreductase activity, acting on paired donors, with incorporation or reduction of molecular oxygen, NAD(P)H as one donor, and incorporation of one atom of oxygen"/>
    <property type="evidence" value="ECO:0007669"/>
    <property type="project" value="UniProtKB-ARBA"/>
</dbReference>